<sequence length="30" mass="3460">MQQVVLPIKDSNVLKEVQDTLLNNFKADRC</sequence>
<dbReference type="AlphaFoldDB" id="A0A4R5NPI7"/>
<accession>A0A4R5NPI7</accession>
<organism evidence="1 2">
    <name type="scientific">Secundilactobacillus malefermentans</name>
    <dbReference type="NCBI Taxonomy" id="176292"/>
    <lineage>
        <taxon>Bacteria</taxon>
        <taxon>Bacillati</taxon>
        <taxon>Bacillota</taxon>
        <taxon>Bacilli</taxon>
        <taxon>Lactobacillales</taxon>
        <taxon>Lactobacillaceae</taxon>
        <taxon>Secundilactobacillus</taxon>
    </lineage>
</organism>
<reference evidence="1 2" key="1">
    <citation type="journal article" date="2019" name="Appl. Microbiol. Biotechnol.">
        <title>Uncovering carbohydrate metabolism through a genotype-phenotype association study of 56 lactic acid bacteria genomes.</title>
        <authorList>
            <person name="Buron-Moles G."/>
            <person name="Chailyan A."/>
            <person name="Dolejs I."/>
            <person name="Forster J."/>
            <person name="Miks M.H."/>
        </authorList>
    </citation>
    <scope>NUCLEOTIDE SEQUENCE [LARGE SCALE GENOMIC DNA]</scope>
    <source>
        <strain evidence="1 2">ATCC 49373</strain>
    </source>
</reference>
<evidence type="ECO:0000313" key="1">
    <source>
        <dbReference type="EMBL" id="TDG78570.1"/>
    </source>
</evidence>
<gene>
    <name evidence="1" type="ORF">C5L31_001905</name>
</gene>
<evidence type="ECO:0000313" key="2">
    <source>
        <dbReference type="Proteomes" id="UP000294854"/>
    </source>
</evidence>
<comment type="caution">
    <text evidence="1">The sequence shown here is derived from an EMBL/GenBank/DDBJ whole genome shotgun (WGS) entry which is preliminary data.</text>
</comment>
<dbReference type="EMBL" id="PUFO01000037">
    <property type="protein sequence ID" value="TDG78570.1"/>
    <property type="molecule type" value="Genomic_DNA"/>
</dbReference>
<proteinExistence type="predicted"/>
<name>A0A4R5NPI7_9LACO</name>
<protein>
    <submittedName>
        <fullName evidence="1">Uncharacterized protein</fullName>
    </submittedName>
</protein>
<dbReference type="Proteomes" id="UP000294854">
    <property type="component" value="Unassembled WGS sequence"/>
</dbReference>
<keyword evidence="2" id="KW-1185">Reference proteome</keyword>